<dbReference type="VEuPathDB" id="FungiDB:RhiirA1_452981"/>
<sequence length="70" mass="8043">MNAFYGHSPQIRLIVFLTDDSAAEHNALELCWPNEDHAPIMEKMKKILYASSDSEMNAHCEEFEQTTKTL</sequence>
<dbReference type="Proteomes" id="UP000232688">
    <property type="component" value="Unassembled WGS sequence"/>
</dbReference>
<reference evidence="1 4" key="2">
    <citation type="submission" date="2017-09" db="EMBL/GenBank/DDBJ databases">
        <title>Extensive intraspecific genome diversity in a model arbuscular mycorrhizal fungus.</title>
        <authorList>
            <person name="Chen E.C."/>
            <person name="Morin E."/>
            <person name="Beaudet D."/>
            <person name="Noel J."/>
            <person name="Ndikumana S."/>
            <person name="Charron P."/>
            <person name="St-Onge C."/>
            <person name="Giorgi J."/>
            <person name="Grigoriev I.V."/>
            <person name="Roux C."/>
            <person name="Martin F.M."/>
            <person name="Corradi N."/>
        </authorList>
    </citation>
    <scope>NUCLEOTIDE SEQUENCE [LARGE SCALE GENOMIC DNA]</scope>
    <source>
        <strain evidence="1 4">A5</strain>
    </source>
</reference>
<organism evidence="1 4">
    <name type="scientific">Rhizophagus irregularis</name>
    <dbReference type="NCBI Taxonomy" id="588596"/>
    <lineage>
        <taxon>Eukaryota</taxon>
        <taxon>Fungi</taxon>
        <taxon>Fungi incertae sedis</taxon>
        <taxon>Mucoromycota</taxon>
        <taxon>Glomeromycotina</taxon>
        <taxon>Glomeromycetes</taxon>
        <taxon>Glomerales</taxon>
        <taxon>Glomeraceae</taxon>
        <taxon>Rhizophagus</taxon>
    </lineage>
</organism>
<evidence type="ECO:0000313" key="2">
    <source>
        <dbReference type="EMBL" id="PKC71954.1"/>
    </source>
</evidence>
<dbReference type="OrthoDB" id="2371973at2759"/>
<reference evidence="2 3" key="4">
    <citation type="submission" date="2017-10" db="EMBL/GenBank/DDBJ databases">
        <title>Genome analyses suggest a sexual origin of heterokaryosis in a supposedly ancient asexual fungus.</title>
        <authorList>
            <person name="Corradi N."/>
            <person name="Sedzielewska K."/>
            <person name="Noel J."/>
            <person name="Charron P."/>
            <person name="Farinelli L."/>
            <person name="Marton T."/>
            <person name="Kruger M."/>
            <person name="Pelin A."/>
            <person name="Brachmann A."/>
            <person name="Corradi N."/>
        </authorList>
    </citation>
    <scope>NUCLEOTIDE SEQUENCE [LARGE SCALE GENOMIC DNA]</scope>
    <source>
        <strain evidence="2 3">A1</strain>
    </source>
</reference>
<dbReference type="VEuPathDB" id="FungiDB:RhiirFUN_026307"/>
<protein>
    <submittedName>
        <fullName evidence="1">Uncharacterized protein</fullName>
    </submittedName>
</protein>
<reference evidence="1 4" key="1">
    <citation type="submission" date="2016-04" db="EMBL/GenBank/DDBJ databases">
        <title>Genome analyses suggest a sexual origin of heterokaryosis in a supposedly ancient asexual fungus.</title>
        <authorList>
            <person name="Ropars J."/>
            <person name="Sedzielewska K."/>
            <person name="Noel J."/>
            <person name="Charron P."/>
            <person name="Farinelli L."/>
            <person name="Marton T."/>
            <person name="Kruger M."/>
            <person name="Pelin A."/>
            <person name="Brachmann A."/>
            <person name="Corradi N."/>
        </authorList>
    </citation>
    <scope>NUCLEOTIDE SEQUENCE [LARGE SCALE GENOMIC DNA]</scope>
    <source>
        <strain evidence="1 4">A5</strain>
    </source>
</reference>
<dbReference type="EMBL" id="LLXJ01000001">
    <property type="protein sequence ID" value="PKC18051.1"/>
    <property type="molecule type" value="Genomic_DNA"/>
</dbReference>
<comment type="caution">
    <text evidence="1">The sequence shown here is derived from an EMBL/GenBank/DDBJ whole genome shotgun (WGS) entry which is preliminary data.</text>
</comment>
<dbReference type="AlphaFoldDB" id="A0A2I1DZZ1"/>
<name>A0A2I1DZZ1_9GLOM</name>
<reference evidence="2 3" key="3">
    <citation type="submission" date="2017-10" db="EMBL/GenBank/DDBJ databases">
        <title>Extensive intraspecific genome diversity in a model arbuscular mycorrhizal fungus.</title>
        <authorList>
            <person name="Chen E.C.H."/>
            <person name="Morin E."/>
            <person name="Baudet D."/>
            <person name="Noel J."/>
            <person name="Ndikumana S."/>
            <person name="Charron P."/>
            <person name="St-Onge C."/>
            <person name="Giorgi J."/>
            <person name="Grigoriev I.V."/>
            <person name="Roux C."/>
            <person name="Martin F.M."/>
            <person name="Corradi N."/>
        </authorList>
    </citation>
    <scope>NUCLEOTIDE SEQUENCE [LARGE SCALE GENOMIC DNA]</scope>
    <source>
        <strain evidence="2 3">A1</strain>
    </source>
</reference>
<proteinExistence type="predicted"/>
<dbReference type="Proteomes" id="UP000232722">
    <property type="component" value="Unassembled WGS sequence"/>
</dbReference>
<evidence type="ECO:0000313" key="4">
    <source>
        <dbReference type="Proteomes" id="UP000232722"/>
    </source>
</evidence>
<dbReference type="EMBL" id="LLXH01000145">
    <property type="protein sequence ID" value="PKC71954.1"/>
    <property type="molecule type" value="Genomic_DNA"/>
</dbReference>
<accession>A0A2I1DZZ1</accession>
<evidence type="ECO:0000313" key="1">
    <source>
        <dbReference type="EMBL" id="PKC18051.1"/>
    </source>
</evidence>
<gene>
    <name evidence="2" type="ORF">RhiirA1_452981</name>
    <name evidence="1" type="ORF">RhiirA5_405235</name>
</gene>
<evidence type="ECO:0000313" key="3">
    <source>
        <dbReference type="Proteomes" id="UP000232688"/>
    </source>
</evidence>